<reference evidence="7" key="1">
    <citation type="submission" date="2021-06" db="EMBL/GenBank/DDBJ databases">
        <title>Sequencing of actinobacteria type strains.</title>
        <authorList>
            <person name="Nguyen G.-S."/>
            <person name="Wentzel A."/>
        </authorList>
    </citation>
    <scope>NUCLEOTIDE SEQUENCE</scope>
    <source>
        <strain evidence="7">P38-E01</strain>
    </source>
</reference>
<protein>
    <submittedName>
        <fullName evidence="7">TetR/AcrR family transcriptional regulator</fullName>
    </submittedName>
</protein>
<feature type="domain" description="HTH tetR-type" evidence="6">
    <location>
        <begin position="2"/>
        <end position="62"/>
    </location>
</feature>
<dbReference type="PANTHER" id="PTHR30055:SF234">
    <property type="entry name" value="HTH-TYPE TRANSCRIPTIONAL REGULATOR BETI"/>
    <property type="match status" value="1"/>
</dbReference>
<dbReference type="SUPFAM" id="SSF46689">
    <property type="entry name" value="Homeodomain-like"/>
    <property type="match status" value="1"/>
</dbReference>
<feature type="region of interest" description="Disordered" evidence="5">
    <location>
        <begin position="195"/>
        <end position="242"/>
    </location>
</feature>
<evidence type="ECO:0000256" key="2">
    <source>
        <dbReference type="ARBA" id="ARBA00023125"/>
    </source>
</evidence>
<feature type="DNA-binding region" description="H-T-H motif" evidence="4">
    <location>
        <begin position="25"/>
        <end position="44"/>
    </location>
</feature>
<dbReference type="Pfam" id="PF18556">
    <property type="entry name" value="TetR_C_35"/>
    <property type="match status" value="1"/>
</dbReference>
<evidence type="ECO:0000256" key="3">
    <source>
        <dbReference type="ARBA" id="ARBA00023163"/>
    </source>
</evidence>
<dbReference type="PRINTS" id="PR00455">
    <property type="entry name" value="HTHTETR"/>
</dbReference>
<evidence type="ECO:0000256" key="1">
    <source>
        <dbReference type="ARBA" id="ARBA00023015"/>
    </source>
</evidence>
<dbReference type="AlphaFoldDB" id="A0A949JAK2"/>
<evidence type="ECO:0000313" key="8">
    <source>
        <dbReference type="Proteomes" id="UP000694501"/>
    </source>
</evidence>
<dbReference type="GO" id="GO:0003700">
    <property type="term" value="F:DNA-binding transcription factor activity"/>
    <property type="evidence" value="ECO:0007669"/>
    <property type="project" value="TreeGrafter"/>
</dbReference>
<proteinExistence type="predicted"/>
<comment type="caution">
    <text evidence="7">The sequence shown here is derived from an EMBL/GenBank/DDBJ whole genome shotgun (WGS) entry which is preliminary data.</text>
</comment>
<dbReference type="InterPro" id="IPR001647">
    <property type="entry name" value="HTH_TetR"/>
</dbReference>
<dbReference type="InterPro" id="IPR009057">
    <property type="entry name" value="Homeodomain-like_sf"/>
</dbReference>
<keyword evidence="2 4" id="KW-0238">DNA-binding</keyword>
<evidence type="ECO:0000256" key="4">
    <source>
        <dbReference type="PROSITE-ProRule" id="PRU00335"/>
    </source>
</evidence>
<feature type="compositionally biased region" description="Gly residues" evidence="5">
    <location>
        <begin position="219"/>
        <end position="232"/>
    </location>
</feature>
<dbReference type="Gene3D" id="1.10.357.10">
    <property type="entry name" value="Tetracycline Repressor, domain 2"/>
    <property type="match status" value="1"/>
</dbReference>
<keyword evidence="1" id="KW-0805">Transcription regulation</keyword>
<dbReference type="Proteomes" id="UP000694501">
    <property type="component" value="Unassembled WGS sequence"/>
</dbReference>
<evidence type="ECO:0000256" key="5">
    <source>
        <dbReference type="SAM" id="MobiDB-lite"/>
    </source>
</evidence>
<dbReference type="InterPro" id="IPR050109">
    <property type="entry name" value="HTH-type_TetR-like_transc_reg"/>
</dbReference>
<dbReference type="PANTHER" id="PTHR30055">
    <property type="entry name" value="HTH-TYPE TRANSCRIPTIONAL REGULATOR RUTR"/>
    <property type="match status" value="1"/>
</dbReference>
<name>A0A949JAK2_9ACTN</name>
<gene>
    <name evidence="7" type="ORF">JGS22_002330</name>
</gene>
<dbReference type="EMBL" id="JAELVF020000001">
    <property type="protein sequence ID" value="MBU7596507.1"/>
    <property type="molecule type" value="Genomic_DNA"/>
</dbReference>
<dbReference type="InterPro" id="IPR040611">
    <property type="entry name" value="AlkX_C"/>
</dbReference>
<dbReference type="GO" id="GO:0000976">
    <property type="term" value="F:transcription cis-regulatory region binding"/>
    <property type="evidence" value="ECO:0007669"/>
    <property type="project" value="TreeGrafter"/>
</dbReference>
<evidence type="ECO:0000259" key="6">
    <source>
        <dbReference type="PROSITE" id="PS50977"/>
    </source>
</evidence>
<accession>A0A949JAK2</accession>
<keyword evidence="3" id="KW-0804">Transcription</keyword>
<organism evidence="7 8">
    <name type="scientific">Streptomyces tardus</name>
    <dbReference type="NCBI Taxonomy" id="2780544"/>
    <lineage>
        <taxon>Bacteria</taxon>
        <taxon>Bacillati</taxon>
        <taxon>Actinomycetota</taxon>
        <taxon>Actinomycetes</taxon>
        <taxon>Kitasatosporales</taxon>
        <taxon>Streptomycetaceae</taxon>
        <taxon>Streptomyces</taxon>
    </lineage>
</organism>
<dbReference type="RefSeq" id="WP_211039036.1">
    <property type="nucleotide sequence ID" value="NZ_JAELVF020000001.1"/>
</dbReference>
<keyword evidence="8" id="KW-1185">Reference proteome</keyword>
<dbReference type="Pfam" id="PF00440">
    <property type="entry name" value="TetR_N"/>
    <property type="match status" value="1"/>
</dbReference>
<evidence type="ECO:0000313" key="7">
    <source>
        <dbReference type="EMBL" id="MBU7596507.1"/>
    </source>
</evidence>
<dbReference type="PROSITE" id="PS50977">
    <property type="entry name" value="HTH_TETR_2"/>
    <property type="match status" value="1"/>
</dbReference>
<sequence length="242" mass="25852">MSTARETLLNAAQAILENRPWSTVRMVEVAAVAGVSRQTLYNEFSSKEGLGNALVSQRVEVFVQGAAATVATARREGGEPAVCWATGVVWILHRAREEAVVRAALTGGWSARLPLPQFSPEQLLSRLCDRMLAALDAAGTVPLEDPRTWRRACEAGLRLALSYVVAPPREPEAAARVADVVTALWVHLRADEGERRMGSGAETARMSRPPEPGRIPGPTRGGAQGPGAGHGRAGVPERPRES</sequence>